<comment type="caution">
    <text evidence="2">The sequence shown here is derived from an EMBL/GenBank/DDBJ whole genome shotgun (WGS) entry which is preliminary data.</text>
</comment>
<evidence type="ECO:0000313" key="3">
    <source>
        <dbReference type="Proteomes" id="UP000683925"/>
    </source>
</evidence>
<organism evidence="2 3">
    <name type="scientific">Paramecium octaurelia</name>
    <dbReference type="NCBI Taxonomy" id="43137"/>
    <lineage>
        <taxon>Eukaryota</taxon>
        <taxon>Sar</taxon>
        <taxon>Alveolata</taxon>
        <taxon>Ciliophora</taxon>
        <taxon>Intramacronucleata</taxon>
        <taxon>Oligohymenophorea</taxon>
        <taxon>Peniculida</taxon>
        <taxon>Parameciidae</taxon>
        <taxon>Paramecium</taxon>
    </lineage>
</organism>
<dbReference type="AlphaFoldDB" id="A0A8S1YB09"/>
<keyword evidence="3" id="KW-1185">Reference proteome</keyword>
<dbReference type="EMBL" id="CAJJDP010000153">
    <property type="protein sequence ID" value="CAD8210573.1"/>
    <property type="molecule type" value="Genomic_DNA"/>
</dbReference>
<evidence type="ECO:0000259" key="1">
    <source>
        <dbReference type="Pfam" id="PF02928"/>
    </source>
</evidence>
<sequence>MAEEIGFTKQSWQKLYEKFKQMMDLEISTRNCILSLYDHVKSIEFANQQEKYDRSVCKICANYMFLSYIFCWKCLKKGCISHQSICACSAPQISLYIRYNNEELQGMLAKLESKIRTTGS</sequence>
<protein>
    <recommendedName>
        <fullName evidence="1">Zinc finger C5HC2-type domain-containing protein</fullName>
    </recommendedName>
</protein>
<dbReference type="InterPro" id="IPR004198">
    <property type="entry name" value="Znf_C5HC2"/>
</dbReference>
<feature type="domain" description="Zinc finger C5HC2-type" evidence="1">
    <location>
        <begin position="57"/>
        <end position="107"/>
    </location>
</feature>
<gene>
    <name evidence="2" type="ORF">POCTA_138.1.T1510092</name>
</gene>
<proteinExistence type="predicted"/>
<evidence type="ECO:0000313" key="2">
    <source>
        <dbReference type="EMBL" id="CAD8210573.1"/>
    </source>
</evidence>
<dbReference type="OrthoDB" id="10488592at2759"/>
<dbReference type="Proteomes" id="UP000683925">
    <property type="component" value="Unassembled WGS sequence"/>
</dbReference>
<reference evidence="2" key="1">
    <citation type="submission" date="2021-01" db="EMBL/GenBank/DDBJ databases">
        <authorList>
            <consortium name="Genoscope - CEA"/>
            <person name="William W."/>
        </authorList>
    </citation>
    <scope>NUCLEOTIDE SEQUENCE</scope>
</reference>
<name>A0A8S1YB09_PAROT</name>
<accession>A0A8S1YB09</accession>
<dbReference type="Pfam" id="PF02928">
    <property type="entry name" value="zf-C5HC2"/>
    <property type="match status" value="1"/>
</dbReference>